<gene>
    <name evidence="3" type="ORF">Scaly_1423600</name>
</gene>
<dbReference type="PANTHER" id="PTHR33240">
    <property type="entry name" value="OS08G0508500 PROTEIN"/>
    <property type="match status" value="1"/>
</dbReference>
<dbReference type="CDD" id="cd00303">
    <property type="entry name" value="retropepsin_like"/>
    <property type="match status" value="1"/>
</dbReference>
<dbReference type="InterPro" id="IPR005162">
    <property type="entry name" value="Retrotrans_gag_dom"/>
</dbReference>
<organism evidence="3">
    <name type="scientific">Sesamum calycinum</name>
    <dbReference type="NCBI Taxonomy" id="2727403"/>
    <lineage>
        <taxon>Eukaryota</taxon>
        <taxon>Viridiplantae</taxon>
        <taxon>Streptophyta</taxon>
        <taxon>Embryophyta</taxon>
        <taxon>Tracheophyta</taxon>
        <taxon>Spermatophyta</taxon>
        <taxon>Magnoliopsida</taxon>
        <taxon>eudicotyledons</taxon>
        <taxon>Gunneridae</taxon>
        <taxon>Pentapetalae</taxon>
        <taxon>asterids</taxon>
        <taxon>lamiids</taxon>
        <taxon>Lamiales</taxon>
        <taxon>Pedaliaceae</taxon>
        <taxon>Sesamum</taxon>
    </lineage>
</organism>
<evidence type="ECO:0000256" key="1">
    <source>
        <dbReference type="SAM" id="MobiDB-lite"/>
    </source>
</evidence>
<dbReference type="Gene3D" id="2.40.70.10">
    <property type="entry name" value="Acid Proteases"/>
    <property type="match status" value="1"/>
</dbReference>
<evidence type="ECO:0000259" key="2">
    <source>
        <dbReference type="Pfam" id="PF03732"/>
    </source>
</evidence>
<name>A0AAW2PMB8_9LAMI</name>
<feature type="domain" description="Retrotransposon gag" evidence="2">
    <location>
        <begin position="229"/>
        <end position="299"/>
    </location>
</feature>
<dbReference type="InterPro" id="IPR021109">
    <property type="entry name" value="Peptidase_aspartic_dom_sf"/>
</dbReference>
<dbReference type="Pfam" id="PF03732">
    <property type="entry name" value="Retrotrans_gag"/>
    <property type="match status" value="1"/>
</dbReference>
<dbReference type="AlphaFoldDB" id="A0AAW2PMB8"/>
<reference evidence="3" key="1">
    <citation type="submission" date="2020-06" db="EMBL/GenBank/DDBJ databases">
        <authorList>
            <person name="Li T."/>
            <person name="Hu X."/>
            <person name="Zhang T."/>
            <person name="Song X."/>
            <person name="Zhang H."/>
            <person name="Dai N."/>
            <person name="Sheng W."/>
            <person name="Hou X."/>
            <person name="Wei L."/>
        </authorList>
    </citation>
    <scope>NUCLEOTIDE SEQUENCE</scope>
    <source>
        <strain evidence="3">KEN8</strain>
        <tissue evidence="3">Leaf</tissue>
    </source>
</reference>
<reference evidence="3" key="2">
    <citation type="journal article" date="2024" name="Plant">
        <title>Genomic evolution and insights into agronomic trait innovations of Sesamum species.</title>
        <authorList>
            <person name="Miao H."/>
            <person name="Wang L."/>
            <person name="Qu L."/>
            <person name="Liu H."/>
            <person name="Sun Y."/>
            <person name="Le M."/>
            <person name="Wang Q."/>
            <person name="Wei S."/>
            <person name="Zheng Y."/>
            <person name="Lin W."/>
            <person name="Duan Y."/>
            <person name="Cao H."/>
            <person name="Xiong S."/>
            <person name="Wang X."/>
            <person name="Wei L."/>
            <person name="Li C."/>
            <person name="Ma Q."/>
            <person name="Ju M."/>
            <person name="Zhao R."/>
            <person name="Li G."/>
            <person name="Mu C."/>
            <person name="Tian Q."/>
            <person name="Mei H."/>
            <person name="Zhang T."/>
            <person name="Gao T."/>
            <person name="Zhang H."/>
        </authorList>
    </citation>
    <scope>NUCLEOTIDE SEQUENCE</scope>
    <source>
        <strain evidence="3">KEN8</strain>
    </source>
</reference>
<protein>
    <recommendedName>
        <fullName evidence="2">Retrotransposon gag domain-containing protein</fullName>
    </recommendedName>
</protein>
<proteinExistence type="predicted"/>
<feature type="region of interest" description="Disordered" evidence="1">
    <location>
        <begin position="100"/>
        <end position="158"/>
    </location>
</feature>
<feature type="region of interest" description="Disordered" evidence="1">
    <location>
        <begin position="1"/>
        <end position="68"/>
    </location>
</feature>
<dbReference type="PANTHER" id="PTHR33240:SF15">
    <property type="entry name" value="GAG-PRO-LIKE PROTEIN"/>
    <property type="match status" value="1"/>
</dbReference>
<comment type="caution">
    <text evidence="3">The sequence shown here is derived from an EMBL/GenBank/DDBJ whole genome shotgun (WGS) entry which is preliminary data.</text>
</comment>
<sequence>MQTRSRAREVHGVGNALEPQLNGADQAPPHELPLPRELSPLNGQTVQPREQVPSPRADSRPHGVPPKETMIQLTQEALLALIHDASTQAAAQAMAQFAAQHPINPPPPSPRRSRELSSAPEEEEQRQKEVNSRVSRPEVAQTQEQYPPQLRPPTVPLPSRGVEDPYLAFVVAPPRRSPFSAAILAEALPAGVKVSNLSEYDGTGDPQEHLDKFYAKIDWYDLSDAAYCKVFRTTLSKRALAWFNQLPAGTISSLEQLTQCFLHHFSMNKRVPKTAAFLFTIRQRENESLRDYMQRFVEAESIAGKPPSTMENLLMRSQKYIGIEESNAFDPSLSVKRKCREEEKEPKNKEEQQLIQRGYLKEYINQGPSRQPQDSISAQTRNTDNLPTAGVIAVISGGPTGGDSANARKALARATRGNHWQAPIQVYNVNSENQEEISFHSQDMDPMRNQNNDALVISVTLANFLVKKVLVDSGSSADIIFYDAYVQLRIDNAQPRKVNTPLTGFSGEMIEPLGEVMLLLSLGSLPKRSTKMVKFFVVKASSAYNIILGRPSLNLFRAIASTFHMKLKFPTSVGVGETV</sequence>
<feature type="compositionally biased region" description="Basic and acidic residues" evidence="1">
    <location>
        <begin position="1"/>
        <end position="11"/>
    </location>
</feature>
<evidence type="ECO:0000313" key="3">
    <source>
        <dbReference type="EMBL" id="KAL0357379.1"/>
    </source>
</evidence>
<accession>A0AAW2PMB8</accession>
<dbReference type="EMBL" id="JACGWM010000008">
    <property type="protein sequence ID" value="KAL0357379.1"/>
    <property type="molecule type" value="Genomic_DNA"/>
</dbReference>